<reference evidence="4" key="1">
    <citation type="submission" date="2021-07" db="EMBL/GenBank/DDBJ databases">
        <title>Zhongshania sp. CAU 1632 isolated from seawater.</title>
        <authorList>
            <person name="Kim W."/>
        </authorList>
    </citation>
    <scope>NUCLEOTIDE SEQUENCE</scope>
    <source>
        <strain evidence="4">CAU 1632</strain>
    </source>
</reference>
<evidence type="ECO:0000256" key="3">
    <source>
        <dbReference type="PIRNR" id="PIRNR001365"/>
    </source>
</evidence>
<evidence type="ECO:0000256" key="1">
    <source>
        <dbReference type="ARBA" id="ARBA00007592"/>
    </source>
</evidence>
<evidence type="ECO:0000313" key="5">
    <source>
        <dbReference type="Proteomes" id="UP001166291"/>
    </source>
</evidence>
<proteinExistence type="inferred from homology"/>
<name>A0ABS6VRS1_9GAMM</name>
<comment type="caution">
    <text evidence="4">The sequence shown here is derived from an EMBL/GenBank/DDBJ whole genome shotgun (WGS) entry which is preliminary data.</text>
</comment>
<organism evidence="4 5">
    <name type="scientific">Zhongshania aquimaris</name>
    <dbReference type="NCBI Taxonomy" id="2857107"/>
    <lineage>
        <taxon>Bacteria</taxon>
        <taxon>Pseudomonadati</taxon>
        <taxon>Pseudomonadota</taxon>
        <taxon>Gammaproteobacteria</taxon>
        <taxon>Cellvibrionales</taxon>
        <taxon>Spongiibacteraceae</taxon>
        <taxon>Zhongshania</taxon>
    </lineage>
</organism>
<evidence type="ECO:0000256" key="2">
    <source>
        <dbReference type="ARBA" id="ARBA00023239"/>
    </source>
</evidence>
<dbReference type="Pfam" id="PF00701">
    <property type="entry name" value="DHDPS"/>
    <property type="match status" value="1"/>
</dbReference>
<protein>
    <submittedName>
        <fullName evidence="4">Dihydrodipicolinate synthase family protein</fullName>
    </submittedName>
</protein>
<dbReference type="PIRSF" id="PIRSF001365">
    <property type="entry name" value="DHDPS"/>
    <property type="match status" value="1"/>
</dbReference>
<dbReference type="RefSeq" id="WP_219043276.1">
    <property type="nucleotide sequence ID" value="NZ_JAHWDQ010000002.1"/>
</dbReference>
<accession>A0ABS6VRS1</accession>
<sequence>MIKGSIVELITPTHRDGSPDYEILETLVEWHIDNSSSALIVASAVNQSSAMHIDERTELLRRAIWQSDGRIGVIADLSSESHEQVFEFAAAADEFGANAVLLRNPTSPIQSQDALFDYFRAVIDSAKRPLIIGDDFTHPNLISPPDILTLANMSGVGGFVNYSKQPLQIAHQELPAELALYSGNLASAYQSLCEGYSGIVSIVANIAPALVQKLCSAVETGETARADLLNARLQPLVQALLDEPNVIPIKWALIEMGCIPEGIHPPVLAHTHDYSNLRRAIRAAHIPI</sequence>
<keyword evidence="5" id="KW-1185">Reference proteome</keyword>
<gene>
    <name evidence="4" type="ORF">KXJ70_09520</name>
</gene>
<evidence type="ECO:0000313" key="4">
    <source>
        <dbReference type="EMBL" id="MBW2941015.1"/>
    </source>
</evidence>
<dbReference type="InterPro" id="IPR002220">
    <property type="entry name" value="DapA-like"/>
</dbReference>
<dbReference type="EMBL" id="JAHWDQ010000002">
    <property type="protein sequence ID" value="MBW2941015.1"/>
    <property type="molecule type" value="Genomic_DNA"/>
</dbReference>
<dbReference type="Proteomes" id="UP001166291">
    <property type="component" value="Unassembled WGS sequence"/>
</dbReference>
<comment type="similarity">
    <text evidence="1 3">Belongs to the DapA family.</text>
</comment>
<dbReference type="PANTHER" id="PTHR12128">
    <property type="entry name" value="DIHYDRODIPICOLINATE SYNTHASE"/>
    <property type="match status" value="1"/>
</dbReference>
<dbReference type="PANTHER" id="PTHR12128:SF66">
    <property type="entry name" value="4-HYDROXY-2-OXOGLUTARATE ALDOLASE, MITOCHONDRIAL"/>
    <property type="match status" value="1"/>
</dbReference>
<keyword evidence="2 3" id="KW-0456">Lyase</keyword>
<dbReference type="SMART" id="SM01130">
    <property type="entry name" value="DHDPS"/>
    <property type="match status" value="1"/>
</dbReference>